<evidence type="ECO:0000256" key="2">
    <source>
        <dbReference type="ARBA" id="ARBA00023203"/>
    </source>
</evidence>
<proteinExistence type="predicted"/>
<evidence type="ECO:0000256" key="1">
    <source>
        <dbReference type="ARBA" id="ARBA00022737"/>
    </source>
</evidence>
<dbReference type="Gene3D" id="1.10.418.10">
    <property type="entry name" value="Calponin-like domain"/>
    <property type="match status" value="2"/>
</dbReference>
<dbReference type="HOGENOM" id="CLU_031486_0_0_1"/>
<dbReference type="InterPro" id="IPR001589">
    <property type="entry name" value="Actinin_actin-bd_CS"/>
</dbReference>
<evidence type="ECO:0000256" key="3">
    <source>
        <dbReference type="SAM" id="MobiDB-lite"/>
    </source>
</evidence>
<feature type="compositionally biased region" description="Low complexity" evidence="3">
    <location>
        <begin position="315"/>
        <end position="334"/>
    </location>
</feature>
<dbReference type="SUPFAM" id="SSF47576">
    <property type="entry name" value="Calponin-homology domain, CH-domain"/>
    <property type="match status" value="1"/>
</dbReference>
<feature type="region of interest" description="Disordered" evidence="3">
    <location>
        <begin position="1"/>
        <end position="21"/>
    </location>
</feature>
<reference evidence="5 6" key="1">
    <citation type="submission" date="2014-02" db="EMBL/GenBank/DDBJ databases">
        <title>Single nucleus genome sequencing reveals high similarity among nuclei of an endomycorrhizal fungus.</title>
        <authorList>
            <person name="Lin K."/>
            <person name="Geurts R."/>
            <person name="Zhang Z."/>
            <person name="Limpens E."/>
            <person name="Saunders D.G."/>
            <person name="Mu D."/>
            <person name="Pang E."/>
            <person name="Cao H."/>
            <person name="Cha H."/>
            <person name="Lin T."/>
            <person name="Zhou Q."/>
            <person name="Shang Y."/>
            <person name="Li Y."/>
            <person name="Ivanov S."/>
            <person name="Sharma T."/>
            <person name="Velzen R.V."/>
            <person name="Ruijter N.D."/>
            <person name="Aanen D.K."/>
            <person name="Win J."/>
            <person name="Kamoun S."/>
            <person name="Bisseling T."/>
            <person name="Huang S."/>
        </authorList>
    </citation>
    <scope>NUCLEOTIDE SEQUENCE [LARGE SCALE GENOMIC DNA]</scope>
    <source>
        <strain evidence="6">DAOM197198w</strain>
    </source>
</reference>
<evidence type="ECO:0000313" key="6">
    <source>
        <dbReference type="Proteomes" id="UP000022910"/>
    </source>
</evidence>
<dbReference type="AlphaFoldDB" id="A0A015K6D7"/>
<dbReference type="Proteomes" id="UP000022910">
    <property type="component" value="Unassembled WGS sequence"/>
</dbReference>
<evidence type="ECO:0000259" key="4">
    <source>
        <dbReference type="PROSITE" id="PS50021"/>
    </source>
</evidence>
<feature type="compositionally biased region" description="Polar residues" evidence="3">
    <location>
        <begin position="296"/>
        <end position="312"/>
    </location>
</feature>
<feature type="compositionally biased region" description="Polar residues" evidence="3">
    <location>
        <begin position="551"/>
        <end position="571"/>
    </location>
</feature>
<dbReference type="InterPro" id="IPR001715">
    <property type="entry name" value="CH_dom"/>
</dbReference>
<organism evidence="5 6">
    <name type="scientific">Rhizophagus irregularis (strain DAOM 197198w)</name>
    <name type="common">Glomus intraradices</name>
    <dbReference type="NCBI Taxonomy" id="1432141"/>
    <lineage>
        <taxon>Eukaryota</taxon>
        <taxon>Fungi</taxon>
        <taxon>Fungi incertae sedis</taxon>
        <taxon>Mucoromycota</taxon>
        <taxon>Glomeromycotina</taxon>
        <taxon>Glomeromycetes</taxon>
        <taxon>Glomerales</taxon>
        <taxon>Glomeraceae</taxon>
        <taxon>Rhizophagus</taxon>
    </lineage>
</organism>
<dbReference type="PROSITE" id="PS50021">
    <property type="entry name" value="CH"/>
    <property type="match status" value="1"/>
</dbReference>
<keyword evidence="2" id="KW-0009">Actin-binding</keyword>
<feature type="domain" description="Calponin-homology (CH)" evidence="4">
    <location>
        <begin position="46"/>
        <end position="183"/>
    </location>
</feature>
<evidence type="ECO:0000313" key="5">
    <source>
        <dbReference type="EMBL" id="EXX63049.1"/>
    </source>
</evidence>
<accession>A0A015K6D7</accession>
<dbReference type="EMBL" id="JEMT01024161">
    <property type="protein sequence ID" value="EXX63049.1"/>
    <property type="molecule type" value="Genomic_DNA"/>
</dbReference>
<dbReference type="PROSITE" id="PS00019">
    <property type="entry name" value="ACTININ_1"/>
    <property type="match status" value="1"/>
</dbReference>
<keyword evidence="1" id="KW-0677">Repeat</keyword>
<dbReference type="Pfam" id="PF00307">
    <property type="entry name" value="CH"/>
    <property type="match status" value="1"/>
</dbReference>
<dbReference type="InterPro" id="IPR036872">
    <property type="entry name" value="CH_dom_sf"/>
</dbReference>
<keyword evidence="6" id="KW-1185">Reference proteome</keyword>
<feature type="region of interest" description="Disordered" evidence="3">
    <location>
        <begin position="275"/>
        <end position="354"/>
    </location>
</feature>
<protein>
    <recommendedName>
        <fullName evidence="4">Calponin-homology (CH) domain-containing protein</fullName>
    </recommendedName>
</protein>
<dbReference type="GO" id="GO:0003779">
    <property type="term" value="F:actin binding"/>
    <property type="evidence" value="ECO:0007669"/>
    <property type="project" value="UniProtKB-KW"/>
</dbReference>
<dbReference type="OrthoDB" id="10017054at2759"/>
<gene>
    <name evidence="5" type="ORF">RirG_156000</name>
</gene>
<sequence length="674" mass="77711">MSIMNKPLKPSIPKRKNSLKKQWDKTTKVVNVKQKIHSNVSDKYTELQIATFTKWVNIQLRTIEEVIDESAYFSPTTTTFPFNKAKKKIPEINAIDKDFQDGKKLIELLELFYENDTEELPKPERGNSRVHYIQNVNKVLEFLQKKLDDNGLTALKAIGPVDIVDGNVKLTLGLIWLMISKFHQMISNVFEVTEEELNQVEERFKRSEIVTHIEDKNGNKIEISPKSFINTTFEEFQSKFRSHFIESSSSDNNSILNSPTILEEEPEELIYEDKSIENQSTENESTECKLTKEQSSDNQLTKNKSTENNTIKPTLRNNSVRNRILSNSSNRLSLPPNYNDSNGEGKRNFNPNSPARFRTLRLKSSSSSPANSSSGLLFWINMQLIDYASILPITCYPIEDFIGMNDGIILAALIHHLNMEWIDDFDLLINDKEGESENDKEIRIKERLTMCFNIINDRLNITQSKALTSMLIEKDYSDKERLKRTGLAWSVYISEIFLSITNVMNKRKEIRRQSKLILLNENEETTEFKETEETSSSKIEDSTKLRGCLSSFKNSNSTPPSKRNSMATSNLPPLPPWTPKVSLISAVWDWTLSWMTNDNDSDNYDSDDYDKNGKLKEKEMRTISKGSLASKSRQNNWDITNINEWKNNENKPDDDGPLQLLANTHQPALYMYWN</sequence>
<feature type="region of interest" description="Disordered" evidence="3">
    <location>
        <begin position="549"/>
        <end position="574"/>
    </location>
</feature>
<dbReference type="STRING" id="1432141.A0A015K6D7"/>
<dbReference type="PANTHER" id="PTHR11915">
    <property type="entry name" value="SPECTRIN/FILAMIN RELATED CYTOSKELETAL PROTEIN"/>
    <property type="match status" value="1"/>
</dbReference>
<dbReference type="SMART" id="SM00033">
    <property type="entry name" value="CH"/>
    <property type="match status" value="1"/>
</dbReference>
<comment type="caution">
    <text evidence="5">The sequence shown here is derived from an EMBL/GenBank/DDBJ whole genome shotgun (WGS) entry which is preliminary data.</text>
</comment>
<name>A0A015K6D7_RHIIW</name>
<feature type="compositionally biased region" description="Basic and acidic residues" evidence="3">
    <location>
        <begin position="286"/>
        <end position="295"/>
    </location>
</feature>